<dbReference type="Gene3D" id="3.75.10.10">
    <property type="entry name" value="L-arginine/glycine Amidinotransferase, Chain A"/>
    <property type="match status" value="1"/>
</dbReference>
<comment type="similarity">
    <text evidence="1">Belongs to the DDAH family.</text>
</comment>
<keyword evidence="2" id="KW-0378">Hydrolase</keyword>
<dbReference type="AlphaFoldDB" id="A0A7T0BU94"/>
<evidence type="ECO:0000256" key="3">
    <source>
        <dbReference type="PIRSR" id="PIRSR633199-1"/>
    </source>
</evidence>
<dbReference type="GO" id="GO:0016597">
    <property type="term" value="F:amino acid binding"/>
    <property type="evidence" value="ECO:0007669"/>
    <property type="project" value="TreeGrafter"/>
</dbReference>
<dbReference type="GO" id="GO:0016740">
    <property type="term" value="F:transferase activity"/>
    <property type="evidence" value="ECO:0007669"/>
    <property type="project" value="UniProtKB-KW"/>
</dbReference>
<dbReference type="SUPFAM" id="SSF55909">
    <property type="entry name" value="Pentein"/>
    <property type="match status" value="1"/>
</dbReference>
<reference evidence="4 5" key="1">
    <citation type="submission" date="2020-02" db="EMBL/GenBank/DDBJ databases">
        <title>Genomic and physiological characterization of two novel Nitrospinaceae genera.</title>
        <authorList>
            <person name="Mueller A.J."/>
            <person name="Jung M.-Y."/>
            <person name="Strachan C.R."/>
            <person name="Herbold C.W."/>
            <person name="Kirkegaard R.H."/>
            <person name="Daims H."/>
        </authorList>
    </citation>
    <scope>NUCLEOTIDE SEQUENCE [LARGE SCALE GENOMIC DNA]</scope>
    <source>
        <strain evidence="4">EB</strain>
    </source>
</reference>
<dbReference type="KEGG" id="nli:G3M70_04130"/>
<evidence type="ECO:0000313" key="5">
    <source>
        <dbReference type="Proteomes" id="UP000594688"/>
    </source>
</evidence>
<dbReference type="EMBL" id="CP048685">
    <property type="protein sequence ID" value="QPJ61119.1"/>
    <property type="molecule type" value="Genomic_DNA"/>
</dbReference>
<dbReference type="PANTHER" id="PTHR12737">
    <property type="entry name" value="DIMETHYLARGININE DIMETHYLAMINOHYDROLASE"/>
    <property type="match status" value="1"/>
</dbReference>
<organism evidence="4 5">
    <name type="scientific">Candidatus Nitronauta litoralis</name>
    <dbReference type="NCBI Taxonomy" id="2705533"/>
    <lineage>
        <taxon>Bacteria</taxon>
        <taxon>Pseudomonadati</taxon>
        <taxon>Nitrospinota/Tectimicrobiota group</taxon>
        <taxon>Nitrospinota</taxon>
        <taxon>Nitrospinia</taxon>
        <taxon>Nitrospinales</taxon>
        <taxon>Nitrospinaceae</taxon>
        <taxon>Candidatus Nitronauta</taxon>
    </lineage>
</organism>
<protein>
    <submittedName>
        <fullName evidence="4">Amidinotransferase</fullName>
    </submittedName>
</protein>
<dbReference type="GO" id="GO:0045429">
    <property type="term" value="P:positive regulation of nitric oxide biosynthetic process"/>
    <property type="evidence" value="ECO:0007669"/>
    <property type="project" value="TreeGrafter"/>
</dbReference>
<feature type="active site" description="Nucleophile" evidence="3">
    <location>
        <position position="246"/>
    </location>
</feature>
<feature type="active site" description="Proton donor" evidence="3">
    <location>
        <position position="159"/>
    </location>
</feature>
<sequence length="253" mass="27781">MESLRALVRPPAMSFIKALSPHPERNNIDPEKAILQHNAYCTALVEAGVEVVKLAPLEAFPDSTFIEDNAVILEGKAYLTTMKAPTRRGESALFEAELKKHLPVETLDPPVFLDGGDVLKTNDAVFIGQSNRTGHEAIQYFQKKLKHPVIPVEVKNALHLKTAATWLGGNRLLVNPAGCDVNSFKDFDCVEVKAEDAYAANCLVIGDEVIMPAGFKRVEENLKNIGFTPHPVNMSEFEKADGGITCLSLVFER</sequence>
<evidence type="ECO:0000256" key="1">
    <source>
        <dbReference type="ARBA" id="ARBA00008532"/>
    </source>
</evidence>
<evidence type="ECO:0000256" key="2">
    <source>
        <dbReference type="ARBA" id="ARBA00022801"/>
    </source>
</evidence>
<name>A0A7T0BU94_9BACT</name>
<proteinExistence type="inferred from homology"/>
<dbReference type="GO" id="GO:0016403">
    <property type="term" value="F:dimethylargininase activity"/>
    <property type="evidence" value="ECO:0007669"/>
    <property type="project" value="TreeGrafter"/>
</dbReference>
<dbReference type="GO" id="GO:0000052">
    <property type="term" value="P:citrulline metabolic process"/>
    <property type="evidence" value="ECO:0007669"/>
    <property type="project" value="TreeGrafter"/>
</dbReference>
<dbReference type="Proteomes" id="UP000594688">
    <property type="component" value="Chromosome"/>
</dbReference>
<keyword evidence="4" id="KW-0808">Transferase</keyword>
<accession>A0A7T0BU94</accession>
<dbReference type="Pfam" id="PF19420">
    <property type="entry name" value="DDAH_eukar"/>
    <property type="match status" value="1"/>
</dbReference>
<gene>
    <name evidence="4" type="ORF">G3M70_04130</name>
</gene>
<dbReference type="PANTHER" id="PTHR12737:SF9">
    <property type="entry name" value="DIMETHYLARGININASE"/>
    <property type="match status" value="1"/>
</dbReference>
<dbReference type="GO" id="GO:0006525">
    <property type="term" value="P:arginine metabolic process"/>
    <property type="evidence" value="ECO:0007669"/>
    <property type="project" value="TreeGrafter"/>
</dbReference>
<dbReference type="InterPro" id="IPR033199">
    <property type="entry name" value="DDAH-like"/>
</dbReference>
<evidence type="ECO:0000313" key="4">
    <source>
        <dbReference type="EMBL" id="QPJ61119.1"/>
    </source>
</evidence>